<feature type="compositionally biased region" description="Low complexity" evidence="1">
    <location>
        <begin position="258"/>
        <end position="274"/>
    </location>
</feature>
<feature type="compositionally biased region" description="Pro residues" evidence="1">
    <location>
        <begin position="136"/>
        <end position="147"/>
    </location>
</feature>
<dbReference type="AlphaFoldDB" id="A0A811Y6H4"/>
<evidence type="ECO:0000313" key="2">
    <source>
        <dbReference type="EMBL" id="CAD7671214.1"/>
    </source>
</evidence>
<feature type="region of interest" description="Disordered" evidence="1">
    <location>
        <begin position="188"/>
        <end position="305"/>
    </location>
</feature>
<feature type="compositionally biased region" description="Low complexity" evidence="1">
    <location>
        <begin position="74"/>
        <end position="90"/>
    </location>
</feature>
<reference evidence="2" key="1">
    <citation type="submission" date="2020-12" db="EMBL/GenBank/DDBJ databases">
        <authorList>
            <consortium name="Molecular Ecology Group"/>
        </authorList>
    </citation>
    <scope>NUCLEOTIDE SEQUENCE</scope>
    <source>
        <strain evidence="2">TBG_1078</strain>
    </source>
</reference>
<accession>A0A811Y6H4</accession>
<feature type="compositionally biased region" description="Low complexity" evidence="1">
    <location>
        <begin position="110"/>
        <end position="130"/>
    </location>
</feature>
<proteinExistence type="predicted"/>
<comment type="caution">
    <text evidence="2">The sequence shown here is derived from an EMBL/GenBank/DDBJ whole genome shotgun (WGS) entry which is preliminary data.</text>
</comment>
<gene>
    <name evidence="2" type="ORF">NYPRO_LOCUS4009</name>
</gene>
<evidence type="ECO:0000256" key="1">
    <source>
        <dbReference type="SAM" id="MobiDB-lite"/>
    </source>
</evidence>
<protein>
    <submittedName>
        <fullName evidence="2">(raccoon dog) hypothetical protein</fullName>
    </submittedName>
</protein>
<keyword evidence="3" id="KW-1185">Reference proteome</keyword>
<organism evidence="2 3">
    <name type="scientific">Nyctereutes procyonoides</name>
    <name type="common">Raccoon dog</name>
    <name type="synonym">Canis procyonoides</name>
    <dbReference type="NCBI Taxonomy" id="34880"/>
    <lineage>
        <taxon>Eukaryota</taxon>
        <taxon>Metazoa</taxon>
        <taxon>Chordata</taxon>
        <taxon>Craniata</taxon>
        <taxon>Vertebrata</taxon>
        <taxon>Euteleostomi</taxon>
        <taxon>Mammalia</taxon>
        <taxon>Eutheria</taxon>
        <taxon>Laurasiatheria</taxon>
        <taxon>Carnivora</taxon>
        <taxon>Caniformia</taxon>
        <taxon>Canidae</taxon>
        <taxon>Nyctereutes</taxon>
    </lineage>
</organism>
<dbReference type="EMBL" id="CAJHUB010000661">
    <property type="protein sequence ID" value="CAD7671214.1"/>
    <property type="molecule type" value="Genomic_DNA"/>
</dbReference>
<feature type="region of interest" description="Disordered" evidence="1">
    <location>
        <begin position="104"/>
        <end position="149"/>
    </location>
</feature>
<sequence>MALRPHLPAQADKCHCAWLSLLHVKAAQYQGGHSPFQSDINQQLVQQQRGGLQRPRELQDRWAARAGGGRRCSPRCAAGAGRDVAGARQGQVGREYRWAARAGGGRRCSPRCAAGAGRDAGRAPRGADPALRAHRPPPQPLSPPPLAPVLLPLRGRPRLRAPGSGLHCSLAPSLGLAPPWAAAAPKDRRLRAGRCGRGPPRSGTPGPGRKRPRPWEEAGRPLWRPRPLPAGRTDARATEGAKRSPGRRAGPPRGPGAPGRFSGFSSGGIAFAGGVTRQDRRRRPGPTCRFSGRRLIFSFKRKNRK</sequence>
<feature type="region of interest" description="Disordered" evidence="1">
    <location>
        <begin position="64"/>
        <end position="90"/>
    </location>
</feature>
<evidence type="ECO:0000313" key="3">
    <source>
        <dbReference type="Proteomes" id="UP000645828"/>
    </source>
</evidence>
<feature type="compositionally biased region" description="Basic and acidic residues" evidence="1">
    <location>
        <begin position="233"/>
        <end position="242"/>
    </location>
</feature>
<dbReference type="Proteomes" id="UP000645828">
    <property type="component" value="Unassembled WGS sequence"/>
</dbReference>
<name>A0A811Y6H4_NYCPR</name>